<dbReference type="EMBL" id="JAQQBR010000002">
    <property type="protein sequence ID" value="KAK0180597.1"/>
    <property type="molecule type" value="Genomic_DNA"/>
</dbReference>
<accession>A0AA39L0N0</accession>
<dbReference type="Proteomes" id="UP001168972">
    <property type="component" value="Unassembled WGS sequence"/>
</dbReference>
<gene>
    <name evidence="1" type="ORF">PV327_002963</name>
</gene>
<name>A0AA39L0N0_MICHY</name>
<comment type="caution">
    <text evidence="1">The sequence shown here is derived from an EMBL/GenBank/DDBJ whole genome shotgun (WGS) entry which is preliminary data.</text>
</comment>
<dbReference type="PANTHER" id="PTHR47018:SF4">
    <property type="match status" value="1"/>
</dbReference>
<organism evidence="1 2">
    <name type="scientific">Microctonus hyperodae</name>
    <name type="common">Parasitoid wasp</name>
    <dbReference type="NCBI Taxonomy" id="165561"/>
    <lineage>
        <taxon>Eukaryota</taxon>
        <taxon>Metazoa</taxon>
        <taxon>Ecdysozoa</taxon>
        <taxon>Arthropoda</taxon>
        <taxon>Hexapoda</taxon>
        <taxon>Insecta</taxon>
        <taxon>Pterygota</taxon>
        <taxon>Neoptera</taxon>
        <taxon>Endopterygota</taxon>
        <taxon>Hymenoptera</taxon>
        <taxon>Apocrita</taxon>
        <taxon>Ichneumonoidea</taxon>
        <taxon>Braconidae</taxon>
        <taxon>Euphorinae</taxon>
        <taxon>Microctonus</taxon>
    </lineage>
</organism>
<sequence length="546" mass="62466">MGDKIERCVFCTDLSGKKIMFSEEKLKKCVDILNCRIKFNLKYAQVQLPPSVNTTDGYHRQCYSAFTSLMAKYRNVCVSTSASITDVPSTSSDTSSILHSPMNVSETALDDAASTVEVERPMINKTNVSTDDINFSSESINETPVFETSAIEKSVCFYCEKNRKQVKRKQQTLHSSKDEKIYKKIENWMIELNNVELLKKINDLKSAGESVYYHHSCELLYFSNYNKIIANNPRTSWHVNRDVHKQIFKYIVLLIDTEVIQKKNYLLLSSLCDLYNTNLENELKETFSLDSNSITNHALESKIVKHFQRKIKIVIKHKHKIIMHTDCNLIEDNDLINGLEENDLIDKAALILRKLILNIEPFKLSDTIKTQDLMKGECSIPDKLDRFYKVLMGGKDIRQRDDINCERLTNSLASDAIFCVRNGTVMPRKQIALGMSIKSLSNSRKIVNILNRFGHCCNYNALEELETETTISSVASTQIFPLDIVRDPLLCSGVTFDDFDESVDIINDNTIGMIYQNIDEDVDDDQNIVDNESNEMLPGSCKRRRL</sequence>
<reference evidence="1" key="2">
    <citation type="submission" date="2023-03" db="EMBL/GenBank/DDBJ databases">
        <authorList>
            <person name="Inwood S.N."/>
            <person name="Skelly J.G."/>
            <person name="Guhlin J."/>
            <person name="Harrop T.W.R."/>
            <person name="Goldson S.G."/>
            <person name="Dearden P.K."/>
        </authorList>
    </citation>
    <scope>NUCLEOTIDE SEQUENCE</scope>
    <source>
        <strain evidence="1">Lincoln</strain>
        <tissue evidence="1">Whole body</tissue>
    </source>
</reference>
<dbReference type="PANTHER" id="PTHR47018">
    <property type="entry name" value="CXC DOMAIN-CONTAINING PROTEIN-RELATED"/>
    <property type="match status" value="1"/>
</dbReference>
<evidence type="ECO:0000313" key="1">
    <source>
        <dbReference type="EMBL" id="KAK0180597.1"/>
    </source>
</evidence>
<proteinExistence type="predicted"/>
<evidence type="ECO:0000313" key="2">
    <source>
        <dbReference type="Proteomes" id="UP001168972"/>
    </source>
</evidence>
<protein>
    <submittedName>
        <fullName evidence="1">Uncharacterized protein</fullName>
    </submittedName>
</protein>
<reference evidence="1" key="1">
    <citation type="journal article" date="2023" name="bioRxiv">
        <title>Scaffold-level genome assemblies of two parasitoid biocontrol wasps reveal the parthenogenesis mechanism and an associated novel virus.</title>
        <authorList>
            <person name="Inwood S."/>
            <person name="Skelly J."/>
            <person name="Guhlin J."/>
            <person name="Harrop T."/>
            <person name="Goldson S."/>
            <person name="Dearden P."/>
        </authorList>
    </citation>
    <scope>NUCLEOTIDE SEQUENCE</scope>
    <source>
        <strain evidence="1">Lincoln</strain>
        <tissue evidence="1">Whole body</tissue>
    </source>
</reference>
<dbReference type="AlphaFoldDB" id="A0AA39L0N0"/>
<keyword evidence="2" id="KW-1185">Reference proteome</keyword>